<dbReference type="EMBL" id="CP077717">
    <property type="protein sequence ID" value="QXJ29150.1"/>
    <property type="molecule type" value="Genomic_DNA"/>
</dbReference>
<organism evidence="2 3">
    <name type="scientific">Saccharolobus shibatae (strain ATCC 51178 / DSM 5389 / JCM 8931 / NBRC 15437 / B12)</name>
    <name type="common">Sulfolobus shibatae</name>
    <dbReference type="NCBI Taxonomy" id="523848"/>
    <lineage>
        <taxon>Archaea</taxon>
        <taxon>Thermoproteota</taxon>
        <taxon>Thermoprotei</taxon>
        <taxon>Sulfolobales</taxon>
        <taxon>Sulfolobaceae</taxon>
        <taxon>Saccharolobus</taxon>
    </lineage>
</organism>
<dbReference type="InterPro" id="IPR052339">
    <property type="entry name" value="Fe-S_Maturation_MIP18"/>
</dbReference>
<proteinExistence type="predicted"/>
<dbReference type="PANTHER" id="PTHR42831">
    <property type="entry name" value="FE-S PROTEIN MATURATION AUXILIARY FACTOR YITW"/>
    <property type="match status" value="1"/>
</dbReference>
<dbReference type="Proteomes" id="UP000694018">
    <property type="component" value="Chromosome"/>
</dbReference>
<dbReference type="OrthoDB" id="371709at2157"/>
<name>A0A8F5BPM1_SACSH</name>
<dbReference type="AlphaFoldDB" id="A0A8F5BPM1"/>
<dbReference type="RefSeq" id="WP_218266052.1">
    <property type="nucleotide sequence ID" value="NZ_CP077717.1"/>
</dbReference>
<dbReference type="Pfam" id="PF01883">
    <property type="entry name" value="FeS_assembly_P"/>
    <property type="match status" value="1"/>
</dbReference>
<dbReference type="KEGG" id="sshi:J5U23_02019"/>
<dbReference type="PANTHER" id="PTHR42831:SF1">
    <property type="entry name" value="FE-S PROTEIN MATURATION AUXILIARY FACTOR YITW"/>
    <property type="match status" value="1"/>
</dbReference>
<sequence>MKDKIVEILRQIYDPEIPINIYDLGLVREIRIEGKRIFVRLIFTANKGCTVADLVAVQVKYKLMKAFSDYNVEVKSDFNEEWNISYATEAGRLMLEEIYGKDAVEMLVNKTRIEELVSINKFKLENFDPREYMRKAVEERYKKFREWYDKNKILTSYTE</sequence>
<dbReference type="InterPro" id="IPR002744">
    <property type="entry name" value="MIP18-like"/>
</dbReference>
<evidence type="ECO:0000313" key="2">
    <source>
        <dbReference type="EMBL" id="QXJ29150.1"/>
    </source>
</evidence>
<evidence type="ECO:0000259" key="1">
    <source>
        <dbReference type="Pfam" id="PF01883"/>
    </source>
</evidence>
<dbReference type="GeneID" id="65563520"/>
<evidence type="ECO:0000313" key="3">
    <source>
        <dbReference type="Proteomes" id="UP000694018"/>
    </source>
</evidence>
<protein>
    <submittedName>
        <fullName evidence="2">PaaD-like protein (DUF59) involved in Fe-S cluster assembly</fullName>
    </submittedName>
</protein>
<accession>A0A8F5BPM1</accession>
<feature type="domain" description="MIP18 family-like" evidence="1">
    <location>
        <begin position="2"/>
        <end position="64"/>
    </location>
</feature>
<gene>
    <name evidence="2" type="ORF">J5U23_02019</name>
</gene>
<reference evidence="2" key="1">
    <citation type="journal article" date="2021" name="Environ. Microbiol.">
        <title>New insights into the diversity and evolution of the archaeal mobilome from three complete genomes of Saccharolobus shibatae.</title>
        <authorList>
            <person name="Medvedeva S."/>
            <person name="Brandt D."/>
            <person name="Cvirkaite-Krupovic V."/>
            <person name="Liu Y."/>
            <person name="Severinov K."/>
            <person name="Ishino S."/>
            <person name="Ishino Y."/>
            <person name="Prangishvili D."/>
            <person name="Kalinowski J."/>
            <person name="Krupovic M."/>
        </authorList>
    </citation>
    <scope>NUCLEOTIDE SEQUENCE</scope>
    <source>
        <strain evidence="2">B12</strain>
    </source>
</reference>